<dbReference type="GeneID" id="12449264"/>
<proteinExistence type="predicted"/>
<dbReference type="InterPro" id="IPR003749">
    <property type="entry name" value="ThiS/MoaD-like"/>
</dbReference>
<evidence type="ECO:0000313" key="3">
    <source>
        <dbReference type="EMBL" id="PMB76016.1"/>
    </source>
</evidence>
<dbReference type="PANTHER" id="PTHR38031:SF1">
    <property type="entry name" value="SULFUR CARRIER PROTEIN CYSO"/>
    <property type="match status" value="1"/>
</dbReference>
<dbReference type="SUPFAM" id="SSF54285">
    <property type="entry name" value="MoaD/ThiS"/>
    <property type="match status" value="1"/>
</dbReference>
<dbReference type="EMBL" id="DSFH01000057">
    <property type="protein sequence ID" value="HEW64313.1"/>
    <property type="molecule type" value="Genomic_DNA"/>
</dbReference>
<name>A0A2J6N452_9CREN</name>
<dbReference type="EMBL" id="JADEZV010000001">
    <property type="protein sequence ID" value="MBE9390940.1"/>
    <property type="molecule type" value="Genomic_DNA"/>
</dbReference>
<comment type="caution">
    <text evidence="3">The sequence shown here is derived from an EMBL/GenBank/DDBJ whole genome shotgun (WGS) entry which is preliminary data.</text>
</comment>
<reference evidence="2" key="3">
    <citation type="submission" date="2020-10" db="EMBL/GenBank/DDBJ databases">
        <title>Fervidococcus fontis strain 3639Fd - the first crenarchaeon capable of growth on lipids.</title>
        <authorList>
            <person name="Kochetkova T.V."/>
            <person name="Elcheninov A.G."/>
            <person name="Toschakov S.V."/>
            <person name="Kublanov I.V."/>
        </authorList>
    </citation>
    <scope>NUCLEOTIDE SEQUENCE</scope>
    <source>
        <strain evidence="2">3639Fd</strain>
    </source>
</reference>
<dbReference type="InterPro" id="IPR052045">
    <property type="entry name" value="Sulfur_Carrier/Prot_Modifier"/>
</dbReference>
<dbReference type="Pfam" id="PF02597">
    <property type="entry name" value="ThiS"/>
    <property type="match status" value="1"/>
</dbReference>
<reference evidence="3 4" key="1">
    <citation type="submission" date="2018-01" db="EMBL/GenBank/DDBJ databases">
        <title>Metagenomic assembled genomes from two thermal pools in the Uzon Caldera, Kamchatka, Russia.</title>
        <authorList>
            <person name="Wilkins L."/>
            <person name="Ettinger C."/>
        </authorList>
    </citation>
    <scope>NUCLEOTIDE SEQUENCE [LARGE SCALE GENOMIC DNA]</scope>
    <source>
        <strain evidence="3">ZAV-06</strain>
    </source>
</reference>
<dbReference type="PANTHER" id="PTHR38031">
    <property type="entry name" value="SULFUR CARRIER PROTEIN SLR0821-RELATED"/>
    <property type="match status" value="1"/>
</dbReference>
<gene>
    <name evidence="3" type="ORF">C0188_00605</name>
    <name evidence="1" type="ORF">ENO39_04585</name>
    <name evidence="2" type="ORF">IOK49_02445</name>
</gene>
<reference evidence="1" key="2">
    <citation type="journal article" date="2020" name="mSystems">
        <title>Genome- and Community-Level Interaction Insights into Carbon Utilization and Element Cycling Functions of Hydrothermarchaeota in Hydrothermal Sediment.</title>
        <authorList>
            <person name="Zhou Z."/>
            <person name="Liu Y."/>
            <person name="Xu W."/>
            <person name="Pan J."/>
            <person name="Luo Z.H."/>
            <person name="Li M."/>
        </authorList>
    </citation>
    <scope>NUCLEOTIDE SEQUENCE [LARGE SCALE GENOMIC DNA]</scope>
    <source>
        <strain evidence="1">SpSt-1261</strain>
    </source>
</reference>
<dbReference type="InterPro" id="IPR012675">
    <property type="entry name" value="Beta-grasp_dom_sf"/>
</dbReference>
<dbReference type="Proteomes" id="UP000886076">
    <property type="component" value="Unassembled WGS sequence"/>
</dbReference>
<dbReference type="InterPro" id="IPR010038">
    <property type="entry name" value="MoaD_arc-typ"/>
</dbReference>
<dbReference type="EMBL" id="PNIM01000002">
    <property type="protein sequence ID" value="PMB76016.1"/>
    <property type="molecule type" value="Genomic_DNA"/>
</dbReference>
<dbReference type="Proteomes" id="UP000652307">
    <property type="component" value="Unassembled WGS sequence"/>
</dbReference>
<dbReference type="InterPro" id="IPR016155">
    <property type="entry name" value="Mopterin_synth/thiamin_S_b"/>
</dbReference>
<evidence type="ECO:0000313" key="1">
    <source>
        <dbReference type="EMBL" id="HEW64313.1"/>
    </source>
</evidence>
<accession>A0A2J6N452</accession>
<organism evidence="3 4">
    <name type="scientific">Fervidicoccus fontis</name>
    <dbReference type="NCBI Taxonomy" id="683846"/>
    <lineage>
        <taxon>Archaea</taxon>
        <taxon>Thermoproteota</taxon>
        <taxon>Thermoprotei</taxon>
        <taxon>Fervidicoccales</taxon>
        <taxon>Fervidicoccaceae</taxon>
        <taxon>Fervidicoccus</taxon>
    </lineage>
</organism>
<evidence type="ECO:0000313" key="2">
    <source>
        <dbReference type="EMBL" id="MBE9390940.1"/>
    </source>
</evidence>
<protein>
    <submittedName>
        <fullName evidence="1">MoaD/ThiS family protein</fullName>
    </submittedName>
    <submittedName>
        <fullName evidence="3">Molybdopterin synthase sulfur carrier subunit</fullName>
    </submittedName>
</protein>
<dbReference type="Proteomes" id="UP000237153">
    <property type="component" value="Unassembled WGS sequence"/>
</dbReference>
<dbReference type="AlphaFoldDB" id="A0A2J6N452"/>
<dbReference type="NCBIfam" id="TIGR01687">
    <property type="entry name" value="moaD_arch"/>
    <property type="match status" value="1"/>
</dbReference>
<sequence length="83" mass="9359">MVKVRLFAMLYELTNKKELEVENANTVREIIEKLDSMYPGFKGFLEKGYLILVNGINIVHLNDLDTKVNDTDVVSIFPKVGGG</sequence>
<dbReference type="OMA" id="NGHNIEH"/>
<dbReference type="Gene3D" id="3.10.20.30">
    <property type="match status" value="1"/>
</dbReference>
<evidence type="ECO:0000313" key="4">
    <source>
        <dbReference type="Proteomes" id="UP000237153"/>
    </source>
</evidence>
<dbReference type="RefSeq" id="WP_014557337.1">
    <property type="nucleotide sequence ID" value="NZ_DSFH01000057.1"/>
</dbReference>